<evidence type="ECO:0000256" key="1">
    <source>
        <dbReference type="SAM" id="Phobius"/>
    </source>
</evidence>
<sequence length="205" mass="23338">MQPHPGRTTDPLLGKMWKTKSARFNAHTRLKAKQSLSTTATSFLAFYLVIVALIPLLYEASLPPGGPKFLSVVSLIISIFLIIITLLESAKNYSGEADGMQKCALEISEIYNQFQALTLEEANSRRPEFSATYSDILKKHQLNHKDVDYIRFELMFHKDMQIGIFSLTLMFIRYVALIIAEYWLYFVLIIGPTVLGYCYRSEIGL</sequence>
<name>A0A6M7WWJ9_RHILI</name>
<organism evidence="3 4">
    <name type="scientific">Mesorhizobium loti R88b</name>
    <dbReference type="NCBI Taxonomy" id="935548"/>
    <lineage>
        <taxon>Bacteria</taxon>
        <taxon>Pseudomonadati</taxon>
        <taxon>Pseudomonadota</taxon>
        <taxon>Alphaproteobacteria</taxon>
        <taxon>Hyphomicrobiales</taxon>
        <taxon>Phyllobacteriaceae</taxon>
        <taxon>Mesorhizobium</taxon>
    </lineage>
</organism>
<protein>
    <submittedName>
        <fullName evidence="3">SLATT domain-containing protein</fullName>
    </submittedName>
</protein>
<feature type="transmembrane region" description="Helical" evidence="1">
    <location>
        <begin position="36"/>
        <end position="57"/>
    </location>
</feature>
<keyword evidence="1" id="KW-1133">Transmembrane helix</keyword>
<keyword evidence="1" id="KW-0472">Membrane</keyword>
<dbReference type="Pfam" id="PF18160">
    <property type="entry name" value="SLATT_5"/>
    <property type="match status" value="1"/>
</dbReference>
<accession>A0A6M7WWJ9</accession>
<keyword evidence="1" id="KW-0812">Transmembrane</keyword>
<dbReference type="AlphaFoldDB" id="A0A6M7WWJ9"/>
<gene>
    <name evidence="3" type="ORF">EB235_34400</name>
</gene>
<feature type="domain" description="SMODS and SLOG-associating 2TM effector" evidence="2">
    <location>
        <begin position="12"/>
        <end position="195"/>
    </location>
</feature>
<dbReference type="EMBL" id="CP033367">
    <property type="protein sequence ID" value="QKD05896.1"/>
    <property type="molecule type" value="Genomic_DNA"/>
</dbReference>
<dbReference type="InterPro" id="IPR041115">
    <property type="entry name" value="SLATT_5"/>
</dbReference>
<evidence type="ECO:0000259" key="2">
    <source>
        <dbReference type="Pfam" id="PF18160"/>
    </source>
</evidence>
<evidence type="ECO:0000313" key="4">
    <source>
        <dbReference type="Proteomes" id="UP000503017"/>
    </source>
</evidence>
<feature type="transmembrane region" description="Helical" evidence="1">
    <location>
        <begin position="69"/>
        <end position="87"/>
    </location>
</feature>
<reference evidence="3 4" key="1">
    <citation type="submission" date="2018-10" db="EMBL/GenBank/DDBJ databases">
        <authorList>
            <person name="Perry B.J."/>
            <person name="Sullivan J.T."/>
            <person name="Murphy R.J.T."/>
            <person name="Ramsay J.P."/>
            <person name="Ronson C.W."/>
        </authorList>
    </citation>
    <scope>NUCLEOTIDE SEQUENCE [LARGE SCALE GENOMIC DNA]</scope>
    <source>
        <strain evidence="3 4">R88b</strain>
    </source>
</reference>
<evidence type="ECO:0000313" key="3">
    <source>
        <dbReference type="EMBL" id="QKD05896.1"/>
    </source>
</evidence>
<dbReference type="NCBIfam" id="NF033631">
    <property type="entry name" value="SLATT_5"/>
    <property type="match status" value="1"/>
</dbReference>
<feature type="transmembrane region" description="Helical" evidence="1">
    <location>
        <begin position="182"/>
        <end position="199"/>
    </location>
</feature>
<dbReference type="Proteomes" id="UP000503017">
    <property type="component" value="Chromosome"/>
</dbReference>
<dbReference type="RefSeq" id="WP_033838920.1">
    <property type="nucleotide sequence ID" value="NZ_CP033367.1"/>
</dbReference>
<proteinExistence type="predicted"/>
<dbReference type="GeneID" id="66686453"/>